<dbReference type="InParanoid" id="A0A0Q3RFC9"/>
<keyword evidence="1" id="KW-0472">Membrane</keyword>
<organism evidence="2 3">
    <name type="scientific">Setaria italica</name>
    <name type="common">Foxtail millet</name>
    <name type="synonym">Panicum italicum</name>
    <dbReference type="NCBI Taxonomy" id="4555"/>
    <lineage>
        <taxon>Eukaryota</taxon>
        <taxon>Viridiplantae</taxon>
        <taxon>Streptophyta</taxon>
        <taxon>Embryophyta</taxon>
        <taxon>Tracheophyta</taxon>
        <taxon>Spermatophyta</taxon>
        <taxon>Magnoliopsida</taxon>
        <taxon>Liliopsida</taxon>
        <taxon>Poales</taxon>
        <taxon>Poaceae</taxon>
        <taxon>PACMAD clade</taxon>
        <taxon>Panicoideae</taxon>
        <taxon>Panicodae</taxon>
        <taxon>Paniceae</taxon>
        <taxon>Cenchrinae</taxon>
        <taxon>Setaria</taxon>
    </lineage>
</organism>
<reference evidence="2" key="2">
    <citation type="submission" date="2018-08" db="UniProtKB">
        <authorList>
            <consortium name="EnsemblPlants"/>
        </authorList>
    </citation>
    <scope>IDENTIFICATION</scope>
    <source>
        <strain evidence="2">Yugu1</strain>
    </source>
</reference>
<feature type="transmembrane region" description="Helical" evidence="1">
    <location>
        <begin position="20"/>
        <end position="39"/>
    </location>
</feature>
<dbReference type="Proteomes" id="UP000004995">
    <property type="component" value="Unassembled WGS sequence"/>
</dbReference>
<accession>A0A0Q3RFC9</accession>
<evidence type="ECO:0000313" key="3">
    <source>
        <dbReference type="Proteomes" id="UP000004995"/>
    </source>
</evidence>
<evidence type="ECO:0000313" key="2">
    <source>
        <dbReference type="EnsemblPlants" id="KQL28465"/>
    </source>
</evidence>
<dbReference type="EnsemblPlants" id="KQL28465">
    <property type="protein sequence ID" value="KQL28465"/>
    <property type="gene ID" value="SETIT_0199792mg"/>
</dbReference>
<keyword evidence="1" id="KW-0812">Transmembrane</keyword>
<keyword evidence="3" id="KW-1185">Reference proteome</keyword>
<reference evidence="3" key="1">
    <citation type="journal article" date="2012" name="Nat. Biotechnol.">
        <title>Reference genome sequence of the model plant Setaria.</title>
        <authorList>
            <person name="Bennetzen J.L."/>
            <person name="Schmutz J."/>
            <person name="Wang H."/>
            <person name="Percifield R."/>
            <person name="Hawkins J."/>
            <person name="Pontaroli A.C."/>
            <person name="Estep M."/>
            <person name="Feng L."/>
            <person name="Vaughn J.N."/>
            <person name="Grimwood J."/>
            <person name="Jenkins J."/>
            <person name="Barry K."/>
            <person name="Lindquist E."/>
            <person name="Hellsten U."/>
            <person name="Deshpande S."/>
            <person name="Wang X."/>
            <person name="Wu X."/>
            <person name="Mitros T."/>
            <person name="Triplett J."/>
            <person name="Yang X."/>
            <person name="Ye C.Y."/>
            <person name="Mauro-Herrera M."/>
            <person name="Wang L."/>
            <person name="Li P."/>
            <person name="Sharma M."/>
            <person name="Sharma R."/>
            <person name="Ronald P.C."/>
            <person name="Panaud O."/>
            <person name="Kellogg E.A."/>
            <person name="Brutnell T.P."/>
            <person name="Doust A.N."/>
            <person name="Tuskan G.A."/>
            <person name="Rokhsar D."/>
            <person name="Devos K.M."/>
        </authorList>
    </citation>
    <scope>NUCLEOTIDE SEQUENCE [LARGE SCALE GENOMIC DNA]</scope>
    <source>
        <strain evidence="3">cv. Yugu1</strain>
    </source>
</reference>
<sequence>MTAGCGGELPHGPAASQRQAAQAVVSGFSAPWIFGGIFHKKPARPRRVRER</sequence>
<evidence type="ECO:0000256" key="1">
    <source>
        <dbReference type="SAM" id="Phobius"/>
    </source>
</evidence>
<keyword evidence="1" id="KW-1133">Transmembrane helix</keyword>
<dbReference type="EMBL" id="AGNK02000095">
    <property type="status" value="NOT_ANNOTATED_CDS"/>
    <property type="molecule type" value="Genomic_DNA"/>
</dbReference>
<name>A0A0Q3RFC9_SETIT</name>
<dbReference type="Gramene" id="KQL28465">
    <property type="protein sequence ID" value="KQL28465"/>
    <property type="gene ID" value="SETIT_0199792mg"/>
</dbReference>
<dbReference type="AlphaFoldDB" id="A0A0Q3RFC9"/>
<proteinExistence type="predicted"/>
<protein>
    <submittedName>
        <fullName evidence="2">Uncharacterized protein</fullName>
    </submittedName>
</protein>